<evidence type="ECO:0000256" key="4">
    <source>
        <dbReference type="ARBA" id="ARBA00022475"/>
    </source>
</evidence>
<evidence type="ECO:0000256" key="2">
    <source>
        <dbReference type="ARBA" id="ARBA00005417"/>
    </source>
</evidence>
<dbReference type="InterPro" id="IPR047957">
    <property type="entry name" value="ABC_AprD-like_6TM"/>
</dbReference>
<dbReference type="EMBL" id="PVZS01000037">
    <property type="protein sequence ID" value="PSC02831.1"/>
    <property type="molecule type" value="Genomic_DNA"/>
</dbReference>
<sequence length="570" mass="60181">MQPASQNGPFPLSAVFAPCKAPLLGVGLFSALNNVLYLAGSFYMLQVYDRVIPSRSVPTLVALSVLAATLYAGQAALDVFRSRILARIGRALDESLSPRVFGTVTRLPLSGHAAVGLQPLRDLDQVRHFLSGAGPLALFDLPWMPFYLAICFLFHPLIGFTALCGAILLVLLTIGAELLTRKPLRAATQHGAARMSFAEASRRNAEVVAAMGMANRLSRLWGEINERGLDAHERASDVAGAIGGVSRASRLALQSAVLGAGAYLVIHGEATAGVIIAGSILSARALAPVDQALAHWKGFVNARQSWARLRVLLAHVTDPAAGLLVQKPDAQLVVQGVSVAPPGEQRLVVRNVSFTLKSGSGLGVIGPSGSGKSSLARALAGVWRPAQGSVRLDGATYDQWAPDALGRYIGYLPQDVALFDGTIAENIARYEPDFDRDAVIRAAQAAGVHDLILHLPEGYQTRIGDGGMALSGGQRQRIALARALYGDPFLIVLDEPNSNLDAEGEQALTQALSAVRSRGGVVVLVAHRPSALAAIDQILGLMNGEPKVLGPKDQILRPLARPMEQSTEAA</sequence>
<dbReference type="SUPFAM" id="SSF52540">
    <property type="entry name" value="P-loop containing nucleoside triphosphate hydrolases"/>
    <property type="match status" value="1"/>
</dbReference>
<dbReference type="GO" id="GO:0016887">
    <property type="term" value="F:ATP hydrolysis activity"/>
    <property type="evidence" value="ECO:0007669"/>
    <property type="project" value="InterPro"/>
</dbReference>
<dbReference type="InterPro" id="IPR039421">
    <property type="entry name" value="Type_1_exporter"/>
</dbReference>
<dbReference type="InterPro" id="IPR003439">
    <property type="entry name" value="ABC_transporter-like_ATP-bd"/>
</dbReference>
<dbReference type="AlphaFoldDB" id="A0A2T1HML7"/>
<name>A0A2T1HML7_9HYPH</name>
<keyword evidence="9 10" id="KW-0472">Membrane</keyword>
<accession>A0A2T1HML7</accession>
<dbReference type="GO" id="GO:0005886">
    <property type="term" value="C:plasma membrane"/>
    <property type="evidence" value="ECO:0007669"/>
    <property type="project" value="UniProtKB-SubCell"/>
</dbReference>
<dbReference type="InterPro" id="IPR036640">
    <property type="entry name" value="ABC1_TM_sf"/>
</dbReference>
<keyword evidence="3" id="KW-0813">Transport</keyword>
<dbReference type="Gene3D" id="1.20.1560.10">
    <property type="entry name" value="ABC transporter type 1, transmembrane domain"/>
    <property type="match status" value="1"/>
</dbReference>
<evidence type="ECO:0000256" key="6">
    <source>
        <dbReference type="ARBA" id="ARBA00022741"/>
    </source>
</evidence>
<dbReference type="InterPro" id="IPR027417">
    <property type="entry name" value="P-loop_NTPase"/>
</dbReference>
<dbReference type="CDD" id="cd18586">
    <property type="entry name" value="ABC_6TM_PrtD_like"/>
    <property type="match status" value="1"/>
</dbReference>
<dbReference type="GO" id="GO:0140359">
    <property type="term" value="F:ABC-type transporter activity"/>
    <property type="evidence" value="ECO:0007669"/>
    <property type="project" value="InterPro"/>
</dbReference>
<comment type="subcellular location">
    <subcellularLocation>
        <location evidence="1">Cell membrane</location>
        <topology evidence="1">Multi-pass membrane protein</topology>
    </subcellularLocation>
</comment>
<evidence type="ECO:0000256" key="7">
    <source>
        <dbReference type="ARBA" id="ARBA00022840"/>
    </source>
</evidence>
<keyword evidence="8 10" id="KW-1133">Transmembrane helix</keyword>
<dbReference type="InterPro" id="IPR003593">
    <property type="entry name" value="AAA+_ATPase"/>
</dbReference>
<evidence type="ECO:0000256" key="3">
    <source>
        <dbReference type="ARBA" id="ARBA00022448"/>
    </source>
</evidence>
<evidence type="ECO:0000313" key="13">
    <source>
        <dbReference type="EMBL" id="PSC02831.1"/>
    </source>
</evidence>
<dbReference type="PROSITE" id="PS50929">
    <property type="entry name" value="ABC_TM1F"/>
    <property type="match status" value="1"/>
</dbReference>
<dbReference type="PANTHER" id="PTHR24221:SF248">
    <property type="entry name" value="ABC TRANSPORTER TRANSMEMBRANE REGION"/>
    <property type="match status" value="1"/>
</dbReference>
<evidence type="ECO:0000259" key="12">
    <source>
        <dbReference type="PROSITE" id="PS50929"/>
    </source>
</evidence>
<evidence type="ECO:0000256" key="8">
    <source>
        <dbReference type="ARBA" id="ARBA00022989"/>
    </source>
</evidence>
<dbReference type="Proteomes" id="UP000239772">
    <property type="component" value="Unassembled WGS sequence"/>
</dbReference>
<evidence type="ECO:0000256" key="5">
    <source>
        <dbReference type="ARBA" id="ARBA00022692"/>
    </source>
</evidence>
<keyword evidence="14" id="KW-1185">Reference proteome</keyword>
<evidence type="ECO:0000313" key="14">
    <source>
        <dbReference type="Proteomes" id="UP000239772"/>
    </source>
</evidence>
<dbReference type="Pfam" id="PF00664">
    <property type="entry name" value="ABC_membrane"/>
    <property type="match status" value="1"/>
</dbReference>
<dbReference type="InterPro" id="IPR017871">
    <property type="entry name" value="ABC_transporter-like_CS"/>
</dbReference>
<dbReference type="OrthoDB" id="9808328at2"/>
<evidence type="ECO:0000256" key="1">
    <source>
        <dbReference type="ARBA" id="ARBA00004651"/>
    </source>
</evidence>
<feature type="transmembrane region" description="Helical" evidence="10">
    <location>
        <begin position="57"/>
        <end position="77"/>
    </location>
</feature>
<dbReference type="FunFam" id="3.40.50.300:FF:001444">
    <property type="entry name" value="ABC transporter ATP-binding protein"/>
    <property type="match status" value="1"/>
</dbReference>
<dbReference type="SMART" id="SM00382">
    <property type="entry name" value="AAA"/>
    <property type="match status" value="1"/>
</dbReference>
<dbReference type="PROSITE" id="PS50893">
    <property type="entry name" value="ABC_TRANSPORTER_2"/>
    <property type="match status" value="1"/>
</dbReference>
<dbReference type="FunFam" id="1.20.1560.10:FF:000109">
    <property type="entry name" value="Alkaline protease secretion ATP-binding protein aprD"/>
    <property type="match status" value="1"/>
</dbReference>
<dbReference type="GO" id="GO:0034040">
    <property type="term" value="F:ATPase-coupled lipid transmembrane transporter activity"/>
    <property type="evidence" value="ECO:0007669"/>
    <property type="project" value="TreeGrafter"/>
</dbReference>
<dbReference type="Gene3D" id="3.40.50.300">
    <property type="entry name" value="P-loop containing nucleotide triphosphate hydrolases"/>
    <property type="match status" value="1"/>
</dbReference>
<keyword evidence="4" id="KW-1003">Cell membrane</keyword>
<evidence type="ECO:0000259" key="11">
    <source>
        <dbReference type="PROSITE" id="PS50893"/>
    </source>
</evidence>
<dbReference type="InterPro" id="IPR010128">
    <property type="entry name" value="ATPase_T1SS_PrtD-like"/>
</dbReference>
<dbReference type="GO" id="GO:0005524">
    <property type="term" value="F:ATP binding"/>
    <property type="evidence" value="ECO:0007669"/>
    <property type="project" value="UniProtKB-KW"/>
</dbReference>
<protein>
    <submittedName>
        <fullName evidence="13">Type I secretion system permease/ATPase</fullName>
    </submittedName>
</protein>
<feature type="transmembrane region" description="Helical" evidence="10">
    <location>
        <begin position="146"/>
        <end position="172"/>
    </location>
</feature>
<keyword evidence="7" id="KW-0067">ATP-binding</keyword>
<comment type="similarity">
    <text evidence="2">Belongs to the ABC transporter superfamily.</text>
</comment>
<evidence type="ECO:0000256" key="10">
    <source>
        <dbReference type="SAM" id="Phobius"/>
    </source>
</evidence>
<feature type="domain" description="ABC transmembrane type-1" evidence="12">
    <location>
        <begin position="24"/>
        <end position="301"/>
    </location>
</feature>
<organism evidence="13 14">
    <name type="scientific">Alsobacter soli</name>
    <dbReference type="NCBI Taxonomy" id="2109933"/>
    <lineage>
        <taxon>Bacteria</taxon>
        <taxon>Pseudomonadati</taxon>
        <taxon>Pseudomonadota</taxon>
        <taxon>Alphaproteobacteria</taxon>
        <taxon>Hyphomicrobiales</taxon>
        <taxon>Alsobacteraceae</taxon>
        <taxon>Alsobacter</taxon>
    </lineage>
</organism>
<keyword evidence="6" id="KW-0547">Nucleotide-binding</keyword>
<dbReference type="Pfam" id="PF00005">
    <property type="entry name" value="ABC_tran"/>
    <property type="match status" value="1"/>
</dbReference>
<dbReference type="GO" id="GO:0030253">
    <property type="term" value="P:protein secretion by the type I secretion system"/>
    <property type="evidence" value="ECO:0007669"/>
    <property type="project" value="InterPro"/>
</dbReference>
<dbReference type="PANTHER" id="PTHR24221">
    <property type="entry name" value="ATP-BINDING CASSETTE SUB-FAMILY B"/>
    <property type="match status" value="1"/>
</dbReference>
<feature type="domain" description="ABC transporter" evidence="11">
    <location>
        <begin position="332"/>
        <end position="568"/>
    </location>
</feature>
<reference evidence="14" key="1">
    <citation type="submission" date="2018-03" db="EMBL/GenBank/DDBJ databases">
        <authorList>
            <person name="Sun L."/>
            <person name="Liu H."/>
            <person name="Chen W."/>
            <person name="Huang K."/>
            <person name="Liu W."/>
            <person name="Gao X."/>
        </authorList>
    </citation>
    <scope>NUCLEOTIDE SEQUENCE [LARGE SCALE GENOMIC DNA]</scope>
    <source>
        <strain evidence="14">SH9</strain>
    </source>
</reference>
<gene>
    <name evidence="13" type="ORF">SLNSH_22190</name>
</gene>
<feature type="transmembrane region" description="Helical" evidence="10">
    <location>
        <begin position="23"/>
        <end position="45"/>
    </location>
</feature>
<dbReference type="InterPro" id="IPR011527">
    <property type="entry name" value="ABC1_TM_dom"/>
</dbReference>
<comment type="caution">
    <text evidence="13">The sequence shown here is derived from an EMBL/GenBank/DDBJ whole genome shotgun (WGS) entry which is preliminary data.</text>
</comment>
<keyword evidence="5 10" id="KW-0812">Transmembrane</keyword>
<dbReference type="CDD" id="cd03246">
    <property type="entry name" value="ABCC_Protease_Secretion"/>
    <property type="match status" value="1"/>
</dbReference>
<dbReference type="RefSeq" id="WP_106340093.1">
    <property type="nucleotide sequence ID" value="NZ_PVZS01000037.1"/>
</dbReference>
<dbReference type="SUPFAM" id="SSF90123">
    <property type="entry name" value="ABC transporter transmembrane region"/>
    <property type="match status" value="1"/>
</dbReference>
<proteinExistence type="inferred from homology"/>
<dbReference type="NCBIfam" id="TIGR01842">
    <property type="entry name" value="type_I_sec_PrtD"/>
    <property type="match status" value="1"/>
</dbReference>
<evidence type="ECO:0000256" key="9">
    <source>
        <dbReference type="ARBA" id="ARBA00023136"/>
    </source>
</evidence>
<dbReference type="PROSITE" id="PS00211">
    <property type="entry name" value="ABC_TRANSPORTER_1"/>
    <property type="match status" value="1"/>
</dbReference>
<dbReference type="GO" id="GO:0030256">
    <property type="term" value="C:type I protein secretion system complex"/>
    <property type="evidence" value="ECO:0007669"/>
    <property type="project" value="InterPro"/>
</dbReference>